<dbReference type="Gene3D" id="2.160.20.80">
    <property type="entry name" value="E3 ubiquitin-protein ligase SopA"/>
    <property type="match status" value="1"/>
</dbReference>
<dbReference type="EMBL" id="CAJNOQ010020660">
    <property type="protein sequence ID" value="CAF1473170.1"/>
    <property type="molecule type" value="Genomic_DNA"/>
</dbReference>
<evidence type="ECO:0000313" key="2">
    <source>
        <dbReference type="EMBL" id="CAF1208336.1"/>
    </source>
</evidence>
<gene>
    <name evidence="3" type="ORF">GPM918_LOCUS35539</name>
    <name evidence="2" type="ORF">OVA965_LOCUS24323</name>
    <name evidence="5" type="ORF">SRO942_LOCUS36258</name>
    <name evidence="4" type="ORF">TMI583_LOCUS25043</name>
</gene>
<keyword evidence="1" id="KW-0472">Membrane</keyword>
<dbReference type="AlphaFoldDB" id="A0A815R7Z8"/>
<evidence type="ECO:0008006" key="7">
    <source>
        <dbReference type="Google" id="ProtNLM"/>
    </source>
</evidence>
<dbReference type="EMBL" id="CAJNOK010014601">
    <property type="protein sequence ID" value="CAF1208336.1"/>
    <property type="molecule type" value="Genomic_DNA"/>
</dbReference>
<dbReference type="Pfam" id="PF00805">
    <property type="entry name" value="Pentapeptide"/>
    <property type="match status" value="1"/>
</dbReference>
<dbReference type="Proteomes" id="UP000677228">
    <property type="component" value="Unassembled WGS sequence"/>
</dbReference>
<evidence type="ECO:0000313" key="4">
    <source>
        <dbReference type="EMBL" id="CAF4017487.1"/>
    </source>
</evidence>
<keyword evidence="1" id="KW-1133">Transmembrane helix</keyword>
<protein>
    <recommendedName>
        <fullName evidence="7">Pentapeptide repeat-containing protein</fullName>
    </recommendedName>
</protein>
<dbReference type="PANTHER" id="PTHR14136:SF17">
    <property type="entry name" value="BTB_POZ DOMAIN-CONTAINING PROTEIN KCTD9"/>
    <property type="match status" value="1"/>
</dbReference>
<name>A0A815R7Z8_9BILA</name>
<evidence type="ECO:0000313" key="3">
    <source>
        <dbReference type="EMBL" id="CAF1473170.1"/>
    </source>
</evidence>
<keyword evidence="6" id="KW-1185">Reference proteome</keyword>
<dbReference type="Proteomes" id="UP000682733">
    <property type="component" value="Unassembled WGS sequence"/>
</dbReference>
<dbReference type="Proteomes" id="UP000681722">
    <property type="component" value="Unassembled WGS sequence"/>
</dbReference>
<evidence type="ECO:0000313" key="6">
    <source>
        <dbReference type="Proteomes" id="UP000663829"/>
    </source>
</evidence>
<dbReference type="EMBL" id="CAJOBA010036134">
    <property type="protein sequence ID" value="CAF4017487.1"/>
    <property type="molecule type" value="Genomic_DNA"/>
</dbReference>
<keyword evidence="1" id="KW-0812">Transmembrane</keyword>
<dbReference type="InterPro" id="IPR001646">
    <property type="entry name" value="5peptide_repeat"/>
</dbReference>
<evidence type="ECO:0000256" key="1">
    <source>
        <dbReference type="SAM" id="Phobius"/>
    </source>
</evidence>
<evidence type="ECO:0000313" key="5">
    <source>
        <dbReference type="EMBL" id="CAF4340203.1"/>
    </source>
</evidence>
<dbReference type="PANTHER" id="PTHR14136">
    <property type="entry name" value="BTB_POZ DOMAIN-CONTAINING PROTEIN KCTD9"/>
    <property type="match status" value="1"/>
</dbReference>
<dbReference type="Proteomes" id="UP000663829">
    <property type="component" value="Unassembled WGS sequence"/>
</dbReference>
<accession>A0A815R7Z8</accession>
<dbReference type="OrthoDB" id="9993456at2759"/>
<sequence>MFRRYWWSIRKQNIQIPKTVAQKEQQHNNQTSQQKCSCLRWTKLFISALTPLTIGIFTIVTTIQERHRLVQDKQQAEKQQTQSKDTVENQRLQEKQLANDLQQESVFTTYIEDISKFILNNRNDNTPFDDAQSLLYIRTKTLTVLRKLDPQRKKNLMLFLIESRLINTDDESKDLDLSGADFSNIHFNGTMQSKCKLESIYLPDVYLINASFLNCRIIEVNFTGSYLMNTKFTQPIIENSIFKNCVLDESGFTGTELFSINFANAFLPHSDFTAAFNVRHPDFTNADLTNVTIADEHLKEATLYNAILPNKTFGPIQSESLVVNGDAEYNVS</sequence>
<feature type="transmembrane region" description="Helical" evidence="1">
    <location>
        <begin position="44"/>
        <end position="63"/>
    </location>
</feature>
<comment type="caution">
    <text evidence="3">The sequence shown here is derived from an EMBL/GenBank/DDBJ whole genome shotgun (WGS) entry which is preliminary data.</text>
</comment>
<proteinExistence type="predicted"/>
<organism evidence="3 6">
    <name type="scientific">Didymodactylos carnosus</name>
    <dbReference type="NCBI Taxonomy" id="1234261"/>
    <lineage>
        <taxon>Eukaryota</taxon>
        <taxon>Metazoa</taxon>
        <taxon>Spiralia</taxon>
        <taxon>Gnathifera</taxon>
        <taxon>Rotifera</taxon>
        <taxon>Eurotatoria</taxon>
        <taxon>Bdelloidea</taxon>
        <taxon>Philodinida</taxon>
        <taxon>Philodinidae</taxon>
        <taxon>Didymodactylos</taxon>
    </lineage>
</organism>
<dbReference type="EMBL" id="CAJOBC010086130">
    <property type="protein sequence ID" value="CAF4340203.1"/>
    <property type="molecule type" value="Genomic_DNA"/>
</dbReference>
<reference evidence="3" key="1">
    <citation type="submission" date="2021-02" db="EMBL/GenBank/DDBJ databases">
        <authorList>
            <person name="Nowell W R."/>
        </authorList>
    </citation>
    <scope>NUCLEOTIDE SEQUENCE</scope>
</reference>
<dbReference type="InterPro" id="IPR051082">
    <property type="entry name" value="Pentapeptide-BTB/POZ_domain"/>
</dbReference>
<dbReference type="SUPFAM" id="SSF141571">
    <property type="entry name" value="Pentapeptide repeat-like"/>
    <property type="match status" value="1"/>
</dbReference>